<organism evidence="1 2">
    <name type="scientific">Nocardia stercoris</name>
    <dbReference type="NCBI Taxonomy" id="2483361"/>
    <lineage>
        <taxon>Bacteria</taxon>
        <taxon>Bacillati</taxon>
        <taxon>Actinomycetota</taxon>
        <taxon>Actinomycetes</taxon>
        <taxon>Mycobacteriales</taxon>
        <taxon>Nocardiaceae</taxon>
        <taxon>Nocardia</taxon>
    </lineage>
</organism>
<accession>A0A3M2LC17</accession>
<keyword evidence="2" id="KW-1185">Reference proteome</keyword>
<dbReference type="OrthoDB" id="3387194at2"/>
<comment type="caution">
    <text evidence="1">The sequence shown here is derived from an EMBL/GenBank/DDBJ whole genome shotgun (WGS) entry which is preliminary data.</text>
</comment>
<dbReference type="AlphaFoldDB" id="A0A3M2LC17"/>
<evidence type="ECO:0000313" key="2">
    <source>
        <dbReference type="Proteomes" id="UP000279275"/>
    </source>
</evidence>
<evidence type="ECO:0000313" key="1">
    <source>
        <dbReference type="EMBL" id="RMI34954.1"/>
    </source>
</evidence>
<sequence length="90" mass="10073">MADEVQLDRLSSKELHDRAVKYAVTHGDIRFLWRLLESIPAAQAAAGNLGESEADIKYVVPILHDYVHAGDGNVAEVLRPMYLRYLGEHS</sequence>
<dbReference type="EMBL" id="RFFH01000001">
    <property type="protein sequence ID" value="RMI34954.1"/>
    <property type="molecule type" value="Genomic_DNA"/>
</dbReference>
<proteinExistence type="predicted"/>
<dbReference type="RefSeq" id="WP_122185926.1">
    <property type="nucleotide sequence ID" value="NZ_RFFH01000001.1"/>
</dbReference>
<gene>
    <name evidence="1" type="ORF">EBN03_00920</name>
</gene>
<name>A0A3M2LC17_9NOCA</name>
<reference evidence="1 2" key="1">
    <citation type="submission" date="2018-10" db="EMBL/GenBank/DDBJ databases">
        <title>Isolation from cow dung.</title>
        <authorList>
            <person name="Ling L."/>
        </authorList>
    </citation>
    <scope>NUCLEOTIDE SEQUENCE [LARGE SCALE GENOMIC DNA]</scope>
    <source>
        <strain evidence="1 2">NEAU-LL90</strain>
    </source>
</reference>
<protein>
    <submittedName>
        <fullName evidence="1">Uncharacterized protein</fullName>
    </submittedName>
</protein>
<dbReference type="Proteomes" id="UP000279275">
    <property type="component" value="Unassembled WGS sequence"/>
</dbReference>